<feature type="non-terminal residue" evidence="4">
    <location>
        <position position="156"/>
    </location>
</feature>
<dbReference type="Proteomes" id="UP000596742">
    <property type="component" value="Unassembled WGS sequence"/>
</dbReference>
<accession>A0A8B6CG69</accession>
<dbReference type="Gene3D" id="1.25.40.20">
    <property type="entry name" value="Ankyrin repeat-containing domain"/>
    <property type="match status" value="1"/>
</dbReference>
<dbReference type="OrthoDB" id="5955452at2759"/>
<feature type="repeat" description="ANK" evidence="3">
    <location>
        <begin position="69"/>
        <end position="101"/>
    </location>
</feature>
<dbReference type="GO" id="GO:0031436">
    <property type="term" value="C:BRCA1-BARD1 complex"/>
    <property type="evidence" value="ECO:0007669"/>
    <property type="project" value="TreeGrafter"/>
</dbReference>
<dbReference type="InterPro" id="IPR036770">
    <property type="entry name" value="Ankyrin_rpt-contain_sf"/>
</dbReference>
<dbReference type="PANTHER" id="PTHR24171:SF8">
    <property type="entry name" value="BRCA1-ASSOCIATED RING DOMAIN PROTEIN 1"/>
    <property type="match status" value="1"/>
</dbReference>
<dbReference type="PROSITE" id="PS50297">
    <property type="entry name" value="ANK_REP_REGION"/>
    <property type="match status" value="2"/>
</dbReference>
<proteinExistence type="predicted"/>
<keyword evidence="1" id="KW-0677">Repeat</keyword>
<dbReference type="PROSITE" id="PS50088">
    <property type="entry name" value="ANK_REPEAT"/>
    <property type="match status" value="2"/>
</dbReference>
<evidence type="ECO:0000313" key="4">
    <source>
        <dbReference type="EMBL" id="VDI04130.1"/>
    </source>
</evidence>
<comment type="caution">
    <text evidence="4">The sequence shown here is derived from an EMBL/GenBank/DDBJ whole genome shotgun (WGS) entry which is preliminary data.</text>
</comment>
<reference evidence="4" key="1">
    <citation type="submission" date="2018-11" db="EMBL/GenBank/DDBJ databases">
        <authorList>
            <person name="Alioto T."/>
            <person name="Alioto T."/>
        </authorList>
    </citation>
    <scope>NUCLEOTIDE SEQUENCE</scope>
</reference>
<keyword evidence="2 3" id="KW-0040">ANK repeat</keyword>
<protein>
    <submittedName>
        <fullName evidence="4">Uncharacterized protein</fullName>
    </submittedName>
</protein>
<evidence type="ECO:0000313" key="5">
    <source>
        <dbReference type="Proteomes" id="UP000596742"/>
    </source>
</evidence>
<dbReference type="Pfam" id="PF12796">
    <property type="entry name" value="Ank_2"/>
    <property type="match status" value="1"/>
</dbReference>
<organism evidence="4 5">
    <name type="scientific">Mytilus galloprovincialis</name>
    <name type="common">Mediterranean mussel</name>
    <dbReference type="NCBI Taxonomy" id="29158"/>
    <lineage>
        <taxon>Eukaryota</taxon>
        <taxon>Metazoa</taxon>
        <taxon>Spiralia</taxon>
        <taxon>Lophotrochozoa</taxon>
        <taxon>Mollusca</taxon>
        <taxon>Bivalvia</taxon>
        <taxon>Autobranchia</taxon>
        <taxon>Pteriomorphia</taxon>
        <taxon>Mytilida</taxon>
        <taxon>Mytiloidea</taxon>
        <taxon>Mytilidae</taxon>
        <taxon>Mytilinae</taxon>
        <taxon>Mytilus</taxon>
    </lineage>
</organism>
<name>A0A8B6CG69_MYTGA</name>
<sequence length="156" mass="17564">MDLDKSLYCAILKGDVSEVQSLVERGASVNTASYPDNWSPLHYAALLNRPDVMQLLIKGNADVNLVDTNDETALHVAFFHDNIHAAELLIQNGSSLNLQNIEGRRPFEVAVNDRPHNYGKRVNFECEDSLDDIFRTMTPPVTVRKTYVMKETIAYP</sequence>
<dbReference type="EMBL" id="UYJE01001682">
    <property type="protein sequence ID" value="VDI04130.1"/>
    <property type="molecule type" value="Genomic_DNA"/>
</dbReference>
<dbReference type="SUPFAM" id="SSF48403">
    <property type="entry name" value="Ankyrin repeat"/>
    <property type="match status" value="1"/>
</dbReference>
<dbReference type="InterPro" id="IPR002110">
    <property type="entry name" value="Ankyrin_rpt"/>
</dbReference>
<dbReference type="PANTHER" id="PTHR24171">
    <property type="entry name" value="ANKYRIN REPEAT DOMAIN-CONTAINING PROTEIN 39-RELATED"/>
    <property type="match status" value="1"/>
</dbReference>
<keyword evidence="5" id="KW-1185">Reference proteome</keyword>
<gene>
    <name evidence="4" type="ORF">MGAL_10B047791</name>
</gene>
<dbReference type="GO" id="GO:0004842">
    <property type="term" value="F:ubiquitin-protein transferase activity"/>
    <property type="evidence" value="ECO:0007669"/>
    <property type="project" value="TreeGrafter"/>
</dbReference>
<evidence type="ECO:0000256" key="3">
    <source>
        <dbReference type="PROSITE-ProRule" id="PRU00023"/>
    </source>
</evidence>
<dbReference type="AlphaFoldDB" id="A0A8B6CG69"/>
<evidence type="ECO:0000256" key="2">
    <source>
        <dbReference type="ARBA" id="ARBA00023043"/>
    </source>
</evidence>
<dbReference type="GO" id="GO:0070531">
    <property type="term" value="C:BRCA1-A complex"/>
    <property type="evidence" value="ECO:0007669"/>
    <property type="project" value="TreeGrafter"/>
</dbReference>
<dbReference type="SMART" id="SM00248">
    <property type="entry name" value="ANK"/>
    <property type="match status" value="3"/>
</dbReference>
<dbReference type="GO" id="GO:0085020">
    <property type="term" value="P:protein K6-linked ubiquitination"/>
    <property type="evidence" value="ECO:0007669"/>
    <property type="project" value="TreeGrafter"/>
</dbReference>
<evidence type="ECO:0000256" key="1">
    <source>
        <dbReference type="ARBA" id="ARBA00022737"/>
    </source>
</evidence>
<feature type="repeat" description="ANK" evidence="3">
    <location>
        <begin position="36"/>
        <end position="68"/>
    </location>
</feature>